<dbReference type="CDD" id="cd00685">
    <property type="entry name" value="Trans_IPPS_HT"/>
    <property type="match status" value="1"/>
</dbReference>
<keyword evidence="5" id="KW-0460">Magnesium</keyword>
<accession>A0A0F5PVR9</accession>
<comment type="similarity">
    <text evidence="2 6">Belongs to the FPP/GGPP synthase family.</text>
</comment>
<dbReference type="Gene3D" id="1.10.600.10">
    <property type="entry name" value="Farnesyl Diphosphate Synthase"/>
    <property type="match status" value="1"/>
</dbReference>
<evidence type="ECO:0000256" key="4">
    <source>
        <dbReference type="ARBA" id="ARBA00022723"/>
    </source>
</evidence>
<sequence length="337" mass="35428">MSVLTQIKQAPAANPIERLLLATEADMAKVNALILSRADSHVEMVPELARYLIESGGKRLRPMLTVAAAQLFANGTGTAVNFAAAVEFMHNATLLHDDVVDESDMRRGKPAARMVWGNKASILVGDFLLGQAFMMMVETGNIGALGVLSSASAVMAEGEVFQLAKTGDLTTTAADYAEVIRAKTAVLFQAACEVGAMSGGADDAGRKALAQYGLELGNAFQLVDDVLDYGGQSGTLGKNVGDDLREGKMTLPVILALAEASSEDRETITAALGDAEATADQVAAVVAIMERHNTLARTMEQAQAHARSAKAALEALPGSEMRSLLSEVVEFSVVRAY</sequence>
<evidence type="ECO:0000313" key="7">
    <source>
        <dbReference type="EMBL" id="KKC32501.1"/>
    </source>
</evidence>
<dbReference type="InterPro" id="IPR000092">
    <property type="entry name" value="Polyprenyl_synt"/>
</dbReference>
<dbReference type="PATRIC" id="fig|728005.3.peg.910"/>
<dbReference type="EMBL" id="FOMB01000019">
    <property type="protein sequence ID" value="SFD06446.1"/>
    <property type="molecule type" value="Genomic_DNA"/>
</dbReference>
<dbReference type="SFLD" id="SFLDS00005">
    <property type="entry name" value="Isoprenoid_Synthase_Type_I"/>
    <property type="match status" value="1"/>
</dbReference>
<proteinExistence type="inferred from homology"/>
<keyword evidence="3 6" id="KW-0808">Transferase</keyword>
<dbReference type="RefSeq" id="WP_046171569.1">
    <property type="nucleotide sequence ID" value="NZ_FOMB01000019.1"/>
</dbReference>
<organism evidence="8 10">
    <name type="scientific">Devosia psychrophila</name>
    <dbReference type="NCBI Taxonomy" id="728005"/>
    <lineage>
        <taxon>Bacteria</taxon>
        <taxon>Pseudomonadati</taxon>
        <taxon>Pseudomonadota</taxon>
        <taxon>Alphaproteobacteria</taxon>
        <taxon>Hyphomicrobiales</taxon>
        <taxon>Devosiaceae</taxon>
        <taxon>Devosia</taxon>
    </lineage>
</organism>
<evidence type="ECO:0000256" key="5">
    <source>
        <dbReference type="ARBA" id="ARBA00022842"/>
    </source>
</evidence>
<dbReference type="InterPro" id="IPR008949">
    <property type="entry name" value="Isoprenoid_synthase_dom_sf"/>
</dbReference>
<dbReference type="GO" id="GO:0008299">
    <property type="term" value="P:isoprenoid biosynthetic process"/>
    <property type="evidence" value="ECO:0007669"/>
    <property type="project" value="InterPro"/>
</dbReference>
<dbReference type="Proteomes" id="UP000033519">
    <property type="component" value="Unassembled WGS sequence"/>
</dbReference>
<dbReference type="GO" id="GO:0004659">
    <property type="term" value="F:prenyltransferase activity"/>
    <property type="evidence" value="ECO:0007669"/>
    <property type="project" value="InterPro"/>
</dbReference>
<dbReference type="InterPro" id="IPR033749">
    <property type="entry name" value="Polyprenyl_synt_CS"/>
</dbReference>
<evidence type="ECO:0000313" key="10">
    <source>
        <dbReference type="Proteomes" id="UP000182258"/>
    </source>
</evidence>
<reference evidence="8 10" key="2">
    <citation type="submission" date="2016-10" db="EMBL/GenBank/DDBJ databases">
        <authorList>
            <person name="de Groot N.N."/>
        </authorList>
    </citation>
    <scope>NUCLEOTIDE SEQUENCE [LARGE SCALE GENOMIC DNA]</scope>
    <source>
        <strain evidence="8 10">CGMCC 1.10210</strain>
    </source>
</reference>
<reference evidence="7 9" key="1">
    <citation type="submission" date="2015-03" db="EMBL/GenBank/DDBJ databases">
        <authorList>
            <person name="Lepp D."/>
            <person name="Hassan Y.I."/>
            <person name="Li X.-Z."/>
            <person name="Zhou T."/>
        </authorList>
    </citation>
    <scope>NUCLEOTIDE SEQUENCE [LARGE SCALE GENOMIC DNA]</scope>
    <source>
        <strain evidence="7 9">Cr7-05</strain>
    </source>
</reference>
<keyword evidence="9" id="KW-1185">Reference proteome</keyword>
<evidence type="ECO:0000313" key="8">
    <source>
        <dbReference type="EMBL" id="SFD06446.1"/>
    </source>
</evidence>
<dbReference type="SUPFAM" id="SSF48576">
    <property type="entry name" value="Terpenoid synthases"/>
    <property type="match status" value="1"/>
</dbReference>
<dbReference type="PROSITE" id="PS00723">
    <property type="entry name" value="POLYPRENYL_SYNTHASE_1"/>
    <property type="match status" value="1"/>
</dbReference>
<comment type="cofactor">
    <cofactor evidence="1">
        <name>Mg(2+)</name>
        <dbReference type="ChEBI" id="CHEBI:18420"/>
    </cofactor>
</comment>
<keyword evidence="4" id="KW-0479">Metal-binding</keyword>
<dbReference type="AlphaFoldDB" id="A0A0F5PVR9"/>
<evidence type="ECO:0000256" key="6">
    <source>
        <dbReference type="RuleBase" id="RU004466"/>
    </source>
</evidence>
<gene>
    <name evidence="8" type="ORF">SAMN04488059_11958</name>
    <name evidence="7" type="ORF">WH91_13710</name>
</gene>
<evidence type="ECO:0000256" key="1">
    <source>
        <dbReference type="ARBA" id="ARBA00001946"/>
    </source>
</evidence>
<dbReference type="Proteomes" id="UP000182258">
    <property type="component" value="Unassembled WGS sequence"/>
</dbReference>
<dbReference type="PROSITE" id="PS00444">
    <property type="entry name" value="POLYPRENYL_SYNTHASE_2"/>
    <property type="match status" value="1"/>
</dbReference>
<evidence type="ECO:0000256" key="2">
    <source>
        <dbReference type="ARBA" id="ARBA00006706"/>
    </source>
</evidence>
<dbReference type="EMBL" id="LAPV01000133">
    <property type="protein sequence ID" value="KKC32501.1"/>
    <property type="molecule type" value="Genomic_DNA"/>
</dbReference>
<name>A0A0F5PVR9_9HYPH</name>
<dbReference type="GO" id="GO:0046872">
    <property type="term" value="F:metal ion binding"/>
    <property type="evidence" value="ECO:0007669"/>
    <property type="project" value="UniProtKB-KW"/>
</dbReference>
<protein>
    <submittedName>
        <fullName evidence="8">Octaprenyl-diphosphate synthase</fullName>
    </submittedName>
    <submittedName>
        <fullName evidence="7">Polyprenyl synthetase</fullName>
    </submittedName>
</protein>
<evidence type="ECO:0000256" key="3">
    <source>
        <dbReference type="ARBA" id="ARBA00022679"/>
    </source>
</evidence>
<dbReference type="STRING" id="728005.SAMN04488059_11958"/>
<evidence type="ECO:0000313" key="9">
    <source>
        <dbReference type="Proteomes" id="UP000033519"/>
    </source>
</evidence>
<dbReference type="PANTHER" id="PTHR12001">
    <property type="entry name" value="GERANYLGERANYL PYROPHOSPHATE SYNTHASE"/>
    <property type="match status" value="1"/>
</dbReference>
<dbReference type="Pfam" id="PF00348">
    <property type="entry name" value="polyprenyl_synt"/>
    <property type="match status" value="1"/>
</dbReference>
<dbReference type="PANTHER" id="PTHR12001:SF69">
    <property type="entry name" value="ALL TRANS-POLYPRENYL-DIPHOSPHATE SYNTHASE PDSS1"/>
    <property type="match status" value="1"/>
</dbReference>